<dbReference type="STRING" id="1470434.AZF00_14485"/>
<accession>A0A127M891</accession>
<dbReference type="KEGG" id="zal:AZF00_14485"/>
<sequence>MEINVTLWADADINCHVWSASVLLVCAFKYVVINHYAFNLLFFICLIFILLSEGCLVQVLHRNAQ</sequence>
<reference evidence="2 3" key="1">
    <citation type="submission" date="2015-12" db="EMBL/GenBank/DDBJ databases">
        <authorList>
            <person name="Shamseldin A."/>
            <person name="Moawad H."/>
            <person name="Abd El-Rahim W.M."/>
            <person name="Sadowsky M.J."/>
        </authorList>
    </citation>
    <scope>NUCLEOTIDE SEQUENCE [LARGE SCALE GENOMIC DNA]</scope>
    <source>
        <strain evidence="2 3">SM2</strain>
    </source>
</reference>
<proteinExistence type="predicted"/>
<dbReference type="Proteomes" id="UP000074119">
    <property type="component" value="Chromosome"/>
</dbReference>
<dbReference type="EMBL" id="CP014544">
    <property type="protein sequence ID" value="AMO69436.1"/>
    <property type="molecule type" value="Genomic_DNA"/>
</dbReference>
<evidence type="ECO:0000313" key="2">
    <source>
        <dbReference type="EMBL" id="AMO69436.1"/>
    </source>
</evidence>
<dbReference type="AlphaFoldDB" id="A0A127M891"/>
<feature type="transmembrane region" description="Helical" evidence="1">
    <location>
        <begin position="40"/>
        <end position="60"/>
    </location>
</feature>
<keyword evidence="1" id="KW-0472">Membrane</keyword>
<name>A0A127M891_9GAMM</name>
<organism evidence="2 3">
    <name type="scientific">Zhongshania aliphaticivorans</name>
    <dbReference type="NCBI Taxonomy" id="1470434"/>
    <lineage>
        <taxon>Bacteria</taxon>
        <taxon>Pseudomonadati</taxon>
        <taxon>Pseudomonadota</taxon>
        <taxon>Gammaproteobacteria</taxon>
        <taxon>Cellvibrionales</taxon>
        <taxon>Spongiibacteraceae</taxon>
        <taxon>Zhongshania</taxon>
    </lineage>
</organism>
<gene>
    <name evidence="2" type="ORF">AZF00_14485</name>
</gene>
<evidence type="ECO:0000313" key="3">
    <source>
        <dbReference type="Proteomes" id="UP000074119"/>
    </source>
</evidence>
<feature type="transmembrane region" description="Helical" evidence="1">
    <location>
        <begin position="16"/>
        <end position="33"/>
    </location>
</feature>
<keyword evidence="1" id="KW-1133">Transmembrane helix</keyword>
<keyword evidence="1" id="KW-0812">Transmembrane</keyword>
<protein>
    <submittedName>
        <fullName evidence="2">Uncharacterized protein</fullName>
    </submittedName>
</protein>
<evidence type="ECO:0000256" key="1">
    <source>
        <dbReference type="SAM" id="Phobius"/>
    </source>
</evidence>